<dbReference type="OrthoDB" id="427043at2"/>
<dbReference type="CDD" id="cd00093">
    <property type="entry name" value="HTH_XRE"/>
    <property type="match status" value="1"/>
</dbReference>
<comment type="caution">
    <text evidence="2">The sequence shown here is derived from an EMBL/GenBank/DDBJ whole genome shotgun (WGS) entry which is preliminary data.</text>
</comment>
<dbReference type="SUPFAM" id="SSF47413">
    <property type="entry name" value="lambda repressor-like DNA-binding domains"/>
    <property type="match status" value="1"/>
</dbReference>
<dbReference type="InterPro" id="IPR010982">
    <property type="entry name" value="Lambda_DNA-bd_dom_sf"/>
</dbReference>
<name>A0A2G4EUD3_9CYAN</name>
<dbReference type="Proteomes" id="UP000226442">
    <property type="component" value="Unassembled WGS sequence"/>
</dbReference>
<reference evidence="2" key="1">
    <citation type="submission" date="2017-10" db="EMBL/GenBank/DDBJ databases">
        <title>Draft genome sequence of the planktic cyanobacteria Tychonema bourrellyi isolated from alpine lentic freshwater.</title>
        <authorList>
            <person name="Tett A."/>
            <person name="Armanini F."/>
            <person name="Asnicar F."/>
            <person name="Boscaini A."/>
            <person name="Pasolli E."/>
            <person name="Zolfo M."/>
            <person name="Donati C."/>
            <person name="Salmaso N."/>
            <person name="Segata N."/>
        </authorList>
    </citation>
    <scope>NUCLEOTIDE SEQUENCE</scope>
    <source>
        <strain evidence="2">FEM_GT703</strain>
    </source>
</reference>
<dbReference type="AlphaFoldDB" id="A0A2G4EUD3"/>
<organism evidence="2 3">
    <name type="scientific">Tychonema bourrellyi FEM_GT703</name>
    <dbReference type="NCBI Taxonomy" id="2040638"/>
    <lineage>
        <taxon>Bacteria</taxon>
        <taxon>Bacillati</taxon>
        <taxon>Cyanobacteriota</taxon>
        <taxon>Cyanophyceae</taxon>
        <taxon>Oscillatoriophycideae</taxon>
        <taxon>Oscillatoriales</taxon>
        <taxon>Microcoleaceae</taxon>
        <taxon>Tychonema</taxon>
    </lineage>
</organism>
<proteinExistence type="predicted"/>
<accession>A0A2G4EUD3</accession>
<dbReference type="EMBL" id="NXIB02000262">
    <property type="protein sequence ID" value="PHX53149.1"/>
    <property type="molecule type" value="Genomic_DNA"/>
</dbReference>
<evidence type="ECO:0000313" key="3">
    <source>
        <dbReference type="Proteomes" id="UP000226442"/>
    </source>
</evidence>
<sequence length="74" mass="8395">MARHRIKGSDLAERLKISTNAISRLKNAKTMPRIDGDRLNNLCNALNKLAENAENWNAEITPTMLIEYVRDENG</sequence>
<dbReference type="GO" id="GO:0003677">
    <property type="term" value="F:DNA binding"/>
    <property type="evidence" value="ECO:0007669"/>
    <property type="project" value="InterPro"/>
</dbReference>
<dbReference type="InterPro" id="IPR001387">
    <property type="entry name" value="Cro/C1-type_HTH"/>
</dbReference>
<evidence type="ECO:0000259" key="1">
    <source>
        <dbReference type="Pfam" id="PF13443"/>
    </source>
</evidence>
<dbReference type="Gene3D" id="1.10.260.40">
    <property type="entry name" value="lambda repressor-like DNA-binding domains"/>
    <property type="match status" value="1"/>
</dbReference>
<keyword evidence="3" id="KW-1185">Reference proteome</keyword>
<gene>
    <name evidence="2" type="ORF">CP500_023060</name>
</gene>
<protein>
    <submittedName>
        <fullName evidence="2">XRE family transcriptional regulator</fullName>
    </submittedName>
</protein>
<feature type="domain" description="HTH cro/C1-type" evidence="1">
    <location>
        <begin position="1"/>
        <end position="47"/>
    </location>
</feature>
<dbReference type="Pfam" id="PF13443">
    <property type="entry name" value="HTH_26"/>
    <property type="match status" value="1"/>
</dbReference>
<evidence type="ECO:0000313" key="2">
    <source>
        <dbReference type="EMBL" id="PHX53149.1"/>
    </source>
</evidence>